<reference evidence="6 7" key="1">
    <citation type="submission" date="2019-08" db="EMBL/GenBank/DDBJ databases">
        <authorList>
            <person name="Ye J."/>
        </authorList>
    </citation>
    <scope>NUCLEOTIDE SEQUENCE [LARGE SCALE GENOMIC DNA]</scope>
    <source>
        <strain evidence="6 7">TK008</strain>
    </source>
</reference>
<dbReference type="GO" id="GO:0030246">
    <property type="term" value="F:carbohydrate binding"/>
    <property type="evidence" value="ECO:0007669"/>
    <property type="project" value="InterPro"/>
</dbReference>
<dbReference type="RefSeq" id="WP_147100682.1">
    <property type="nucleotide sequence ID" value="NZ_JBHUFH010000037.1"/>
</dbReference>
<evidence type="ECO:0000313" key="7">
    <source>
        <dbReference type="Proteomes" id="UP000321562"/>
    </source>
</evidence>
<gene>
    <name evidence="6" type="ORF">FQV27_16470</name>
</gene>
<feature type="domain" description="Sugar-binding" evidence="5">
    <location>
        <begin position="67"/>
        <end position="302"/>
    </location>
</feature>
<dbReference type="AlphaFoldDB" id="A0A5C6RU63"/>
<keyword evidence="3" id="KW-0238">DNA-binding</keyword>
<proteinExistence type="inferred from homology"/>
<dbReference type="Pfam" id="PF04198">
    <property type="entry name" value="Sugar-bind"/>
    <property type="match status" value="1"/>
</dbReference>
<evidence type="ECO:0000256" key="3">
    <source>
        <dbReference type="ARBA" id="ARBA00023125"/>
    </source>
</evidence>
<evidence type="ECO:0000259" key="5">
    <source>
        <dbReference type="Pfam" id="PF04198"/>
    </source>
</evidence>
<dbReference type="OrthoDB" id="9806345at2"/>
<dbReference type="Gene3D" id="1.10.10.10">
    <property type="entry name" value="Winged helix-like DNA-binding domain superfamily/Winged helix DNA-binding domain"/>
    <property type="match status" value="1"/>
</dbReference>
<dbReference type="InterPro" id="IPR051054">
    <property type="entry name" value="SorC_transcr_regulators"/>
</dbReference>
<keyword evidence="4" id="KW-0804">Transcription</keyword>
<protein>
    <submittedName>
        <fullName evidence="6">Transcriptional regulator</fullName>
    </submittedName>
</protein>
<dbReference type="GO" id="GO:0003677">
    <property type="term" value="F:DNA binding"/>
    <property type="evidence" value="ECO:0007669"/>
    <property type="project" value="UniProtKB-KW"/>
</dbReference>
<keyword evidence="7" id="KW-1185">Reference proteome</keyword>
<dbReference type="InterPro" id="IPR037171">
    <property type="entry name" value="NagB/RpiA_transferase-like"/>
</dbReference>
<evidence type="ECO:0000256" key="4">
    <source>
        <dbReference type="ARBA" id="ARBA00023163"/>
    </source>
</evidence>
<name>A0A5C6RU63_9RHOB</name>
<organism evidence="6 7">
    <name type="scientific">Paracoccus aurantiacus</name>
    <dbReference type="NCBI Taxonomy" id="2599412"/>
    <lineage>
        <taxon>Bacteria</taxon>
        <taxon>Pseudomonadati</taxon>
        <taxon>Pseudomonadota</taxon>
        <taxon>Alphaproteobacteria</taxon>
        <taxon>Rhodobacterales</taxon>
        <taxon>Paracoccaceae</taxon>
        <taxon>Paracoccus</taxon>
    </lineage>
</organism>
<evidence type="ECO:0000256" key="2">
    <source>
        <dbReference type="ARBA" id="ARBA00023015"/>
    </source>
</evidence>
<evidence type="ECO:0000256" key="1">
    <source>
        <dbReference type="ARBA" id="ARBA00010466"/>
    </source>
</evidence>
<keyword evidence="2" id="KW-0805">Transcription regulation</keyword>
<dbReference type="Proteomes" id="UP000321562">
    <property type="component" value="Unassembled WGS sequence"/>
</dbReference>
<accession>A0A5C6RU63</accession>
<comment type="similarity">
    <text evidence="1">Belongs to the SorC transcriptional regulatory family.</text>
</comment>
<comment type="caution">
    <text evidence="6">The sequence shown here is derived from an EMBL/GenBank/DDBJ whole genome shotgun (WGS) entry which is preliminary data.</text>
</comment>
<dbReference type="PANTHER" id="PTHR34294:SF1">
    <property type="entry name" value="TRANSCRIPTIONAL REGULATOR LSRR"/>
    <property type="match status" value="1"/>
</dbReference>
<evidence type="ECO:0000313" key="6">
    <source>
        <dbReference type="EMBL" id="TXB65647.1"/>
    </source>
</evidence>
<dbReference type="Gene3D" id="3.40.50.1360">
    <property type="match status" value="1"/>
</dbReference>
<sequence>MNRRPRGGKLLTRSMMHMAARLHYLDGHSQVEVAERMEVSTATVSRLLSLARDEGIVRIQVSDPDEADNLGEDLAARLGLKAVRVVESDRAAAVSIHLASLLKEARLPRRPVLALGWGRMVQAVIATGLPPLPGGTVIPVIGGMDETAAHFQINEFVRLAAEQMGAGARFLHAPSTVSAELRAVLDRDPGVAALTGLWDRADVALLGIGQFPAVSGHAAPRFAPEDVGRVVGDVARHYFDFEGRQILWQGQQGQMSISAEQLRRVPMSIGLATGRDKACAILGAARSGLINMLVTDIRAAQDMADLLEAPSRSY</sequence>
<dbReference type="InterPro" id="IPR036388">
    <property type="entry name" value="WH-like_DNA-bd_sf"/>
</dbReference>
<dbReference type="PANTHER" id="PTHR34294">
    <property type="entry name" value="TRANSCRIPTIONAL REGULATOR-RELATED"/>
    <property type="match status" value="1"/>
</dbReference>
<dbReference type="InterPro" id="IPR007324">
    <property type="entry name" value="Sugar-bd_dom_put"/>
</dbReference>
<dbReference type="SUPFAM" id="SSF100950">
    <property type="entry name" value="NagB/RpiA/CoA transferase-like"/>
    <property type="match status" value="1"/>
</dbReference>
<dbReference type="EMBL" id="VOPL01000009">
    <property type="protein sequence ID" value="TXB65647.1"/>
    <property type="molecule type" value="Genomic_DNA"/>
</dbReference>